<evidence type="ECO:0000313" key="3">
    <source>
        <dbReference type="Proteomes" id="UP001213000"/>
    </source>
</evidence>
<proteinExistence type="predicted"/>
<gene>
    <name evidence="2" type="ORF">NP233_g11881</name>
</gene>
<feature type="compositionally biased region" description="Acidic residues" evidence="1">
    <location>
        <begin position="515"/>
        <end position="528"/>
    </location>
</feature>
<accession>A0AAD5VG53</accession>
<dbReference type="AlphaFoldDB" id="A0AAD5VG53"/>
<evidence type="ECO:0000313" key="2">
    <source>
        <dbReference type="EMBL" id="KAJ3556861.1"/>
    </source>
</evidence>
<dbReference type="EMBL" id="JANIEX010001537">
    <property type="protein sequence ID" value="KAJ3556861.1"/>
    <property type="molecule type" value="Genomic_DNA"/>
</dbReference>
<dbReference type="InterPro" id="IPR032675">
    <property type="entry name" value="LRR_dom_sf"/>
</dbReference>
<reference evidence="2" key="1">
    <citation type="submission" date="2022-07" db="EMBL/GenBank/DDBJ databases">
        <title>Genome Sequence of Leucocoprinus birnbaumii.</title>
        <authorList>
            <person name="Buettner E."/>
        </authorList>
    </citation>
    <scope>NUCLEOTIDE SEQUENCE</scope>
    <source>
        <strain evidence="2">VT141</strain>
    </source>
</reference>
<organism evidence="2 3">
    <name type="scientific">Leucocoprinus birnbaumii</name>
    <dbReference type="NCBI Taxonomy" id="56174"/>
    <lineage>
        <taxon>Eukaryota</taxon>
        <taxon>Fungi</taxon>
        <taxon>Dikarya</taxon>
        <taxon>Basidiomycota</taxon>
        <taxon>Agaricomycotina</taxon>
        <taxon>Agaricomycetes</taxon>
        <taxon>Agaricomycetidae</taxon>
        <taxon>Agaricales</taxon>
        <taxon>Agaricineae</taxon>
        <taxon>Agaricaceae</taxon>
        <taxon>Leucocoprinus</taxon>
    </lineage>
</organism>
<evidence type="ECO:0008006" key="4">
    <source>
        <dbReference type="Google" id="ProtNLM"/>
    </source>
</evidence>
<name>A0AAD5VG53_9AGAR</name>
<feature type="compositionally biased region" description="Acidic residues" evidence="1">
    <location>
        <begin position="558"/>
        <end position="572"/>
    </location>
</feature>
<dbReference type="Gene3D" id="3.80.10.10">
    <property type="entry name" value="Ribonuclease Inhibitor"/>
    <property type="match status" value="1"/>
</dbReference>
<dbReference type="Proteomes" id="UP001213000">
    <property type="component" value="Unassembled WGS sequence"/>
</dbReference>
<protein>
    <recommendedName>
        <fullName evidence="4">F-box domain-containing protein</fullName>
    </recommendedName>
</protein>
<dbReference type="SUPFAM" id="SSF52047">
    <property type="entry name" value="RNI-like"/>
    <property type="match status" value="1"/>
</dbReference>
<evidence type="ECO:0000256" key="1">
    <source>
        <dbReference type="SAM" id="MobiDB-lite"/>
    </source>
</evidence>
<sequence>MHQCLAIPDIQRLICEILRTELSLRGRSGPLFTLALTCRAFTEPALDNLYYELESLWPLIKCLPHDAWTVTAPTGLSILDRGTISLRRALSSADAATIQKYSQRVRVIEIDSEGHRVDEGVFHALGFFFPEYLLPNLKRLWFYDSPSRPPIFQYIRLFICPGLTSLRINLQGLDAQTGSLVNSLPSLITPSALRDFHLLFSLRKKAFGHAHLHCISSCIGTWHNLRNLRLTVADYDAILQASRLPHLHRLMVANLDKQHYIDQQEIELIPKPFPALRCLTINISLDKGTRLLPLLRGCKLQELKIAQRGPTDNSSLSDFLAGVGKYLKPDSLQTLWINAPINPPRRSLVRSNGCTLPTIFKAPIKTSWPNLRTLCIAAHDGLACEGTNLSSLLPFASGLPRLRRLKMDLNAWCPLDRVELFDMYRRSRDFGVCNSPLKYLDVRWSKISHKEFVAAFLSEAFPNLLHIRSLYLGTDDGDERRNHRRWQTVGQVLLPLLRMTKRKEQRRLTHRDDAMDVEGDEEMEEDKDGADRLAPFWSGRIVDDDEDVSSDGNHTDEDGSDFSTDEESDYGE</sequence>
<comment type="caution">
    <text evidence="2">The sequence shown here is derived from an EMBL/GenBank/DDBJ whole genome shotgun (WGS) entry which is preliminary data.</text>
</comment>
<keyword evidence="3" id="KW-1185">Reference proteome</keyword>
<feature type="region of interest" description="Disordered" evidence="1">
    <location>
        <begin position="505"/>
        <end position="572"/>
    </location>
</feature>